<keyword evidence="5" id="KW-1185">Reference proteome</keyword>
<name>A0ABP3T9N7_9GAMM</name>
<gene>
    <name evidence="4" type="ORF">GCM10009104_07490</name>
</gene>
<evidence type="ECO:0000313" key="4">
    <source>
        <dbReference type="EMBL" id="GAA0684603.1"/>
    </source>
</evidence>
<protein>
    <recommendedName>
        <fullName evidence="3">Photosynthesis system II assembly factor Ycf48/Hcf136-like domain-containing protein</fullName>
    </recommendedName>
</protein>
<dbReference type="Proteomes" id="UP001499915">
    <property type="component" value="Unassembled WGS sequence"/>
</dbReference>
<evidence type="ECO:0000256" key="1">
    <source>
        <dbReference type="ARBA" id="ARBA00022531"/>
    </source>
</evidence>
<dbReference type="EMBL" id="BAAAET010000001">
    <property type="protein sequence ID" value="GAA0684603.1"/>
    <property type="molecule type" value="Genomic_DNA"/>
</dbReference>
<dbReference type="Pfam" id="PF14870">
    <property type="entry name" value="PSII_BNR"/>
    <property type="match status" value="1"/>
</dbReference>
<evidence type="ECO:0000313" key="5">
    <source>
        <dbReference type="Proteomes" id="UP001499915"/>
    </source>
</evidence>
<comment type="caution">
    <text evidence="4">The sequence shown here is derived from an EMBL/GenBank/DDBJ whole genome shotgun (WGS) entry which is preliminary data.</text>
</comment>
<dbReference type="InterPro" id="IPR036278">
    <property type="entry name" value="Sialidase_sf"/>
</dbReference>
<dbReference type="PANTHER" id="PTHR47199:SF2">
    <property type="entry name" value="PHOTOSYSTEM II STABILITY_ASSEMBLY FACTOR HCF136, CHLOROPLASTIC"/>
    <property type="match status" value="1"/>
</dbReference>
<keyword evidence="1" id="KW-0602">Photosynthesis</keyword>
<sequence length="263" mass="28874">MGHDGVIMRTDDGGDTWQLQTSGQDLLRQQLSDLEQAIQGESDAGIREDWQWQLEDLQVSFEEGVMPTLLGLMFLNRQQGYVLGAYGVLFRTDDGGRSWVSLGHTLPNPDRLHLNAMLQGQDGRMLLAGEAGLLLYSDDQGLNWQPAASPYEGSFFALAESDRFYLLGLRGHLFSSTDGIDWQPERVATRASLNGAITRDGQLYLLGQGGVVLQRQAQGFVPVQPVPRFSYTAGLLLDERLLLAGEGGVHRVELSELTQGGAQ</sequence>
<proteinExistence type="predicted"/>
<evidence type="ECO:0000256" key="2">
    <source>
        <dbReference type="ARBA" id="ARBA00023276"/>
    </source>
</evidence>
<accession>A0ABP3T9N7</accession>
<keyword evidence="2" id="KW-0604">Photosystem II</keyword>
<dbReference type="SUPFAM" id="SSF50939">
    <property type="entry name" value="Sialidases"/>
    <property type="match status" value="1"/>
</dbReference>
<feature type="domain" description="Photosynthesis system II assembly factor Ycf48/Hcf136-like" evidence="3">
    <location>
        <begin position="57"/>
        <end position="145"/>
    </location>
</feature>
<evidence type="ECO:0000259" key="3">
    <source>
        <dbReference type="Pfam" id="PF14870"/>
    </source>
</evidence>
<dbReference type="Gene3D" id="2.130.10.10">
    <property type="entry name" value="YVTN repeat-like/Quinoprotein amine dehydrogenase"/>
    <property type="match status" value="1"/>
</dbReference>
<reference evidence="5" key="1">
    <citation type="journal article" date="2019" name="Int. J. Syst. Evol. Microbiol.">
        <title>The Global Catalogue of Microorganisms (GCM) 10K type strain sequencing project: providing services to taxonomists for standard genome sequencing and annotation.</title>
        <authorList>
            <consortium name="The Broad Institute Genomics Platform"/>
            <consortium name="The Broad Institute Genome Sequencing Center for Infectious Disease"/>
            <person name="Wu L."/>
            <person name="Ma J."/>
        </authorList>
    </citation>
    <scope>NUCLEOTIDE SEQUENCE [LARGE SCALE GENOMIC DNA]</scope>
    <source>
        <strain evidence="5">JCM 15134</strain>
    </source>
</reference>
<organism evidence="4 5">
    <name type="scientific">Marinobacterium maritimum</name>
    <dbReference type="NCBI Taxonomy" id="500162"/>
    <lineage>
        <taxon>Bacteria</taxon>
        <taxon>Pseudomonadati</taxon>
        <taxon>Pseudomonadota</taxon>
        <taxon>Gammaproteobacteria</taxon>
        <taxon>Oceanospirillales</taxon>
        <taxon>Oceanospirillaceae</taxon>
        <taxon>Marinobacterium</taxon>
    </lineage>
</organism>
<dbReference type="InterPro" id="IPR015943">
    <property type="entry name" value="WD40/YVTN_repeat-like_dom_sf"/>
</dbReference>
<dbReference type="InterPro" id="IPR028203">
    <property type="entry name" value="PSII_CF48-like_dom"/>
</dbReference>
<dbReference type="PANTHER" id="PTHR47199">
    <property type="entry name" value="PHOTOSYSTEM II STABILITY/ASSEMBLY FACTOR HCF136, CHLOROPLASTIC"/>
    <property type="match status" value="1"/>
</dbReference>